<protein>
    <submittedName>
        <fullName evidence="1">Uncharacterized protein (DUF2252 family)</fullName>
    </submittedName>
</protein>
<proteinExistence type="predicted"/>
<dbReference type="InterPro" id="IPR011009">
    <property type="entry name" value="Kinase-like_dom_sf"/>
</dbReference>
<sequence length="441" mass="48968">MSSDDDDRRQHVVDTLTEAFDDLLRADPRGFRTKFRKMAADPFAFFRGSACVFYADLAGAEDRWGDDRTSRVWIHGDLHVENFGTYMNSEGLLVFDVNDFDEAYLGPFSWDLRRFVASLALLCWQKALPEEDVRRLAAVYLRAYLDQVRRYLGTDDDTSEFALRLDNTEGAVHGALQTARAGTRIGLLGSMTVVTDHERRFVDDTTVRHLDAAERSQVLAAFDRYLETIPADKLSGRAVYYDVKDVVAKSGFGIGSAGLPAYNVLIEGFDQALENDIVLSMKQGNRSAVGRVVGDERARGFFEHDGHRTVVSQRALQAHADHFLGWTSIAGTGFVVAELSPYETDLEWDDITEPDEIEPLLVDLGRATAKVHCASDEDSDEELVEFQTEEAIVAVIGDDEDAFVDDVVGFGITYAETARHDHALFVDAFRAGDIAGLAARG</sequence>
<comment type="caution">
    <text evidence="1">The sequence shown here is derived from an EMBL/GenBank/DDBJ whole genome shotgun (WGS) entry which is preliminary data.</text>
</comment>
<dbReference type="PANTHER" id="PTHR39441:SF1">
    <property type="entry name" value="DUF2252 DOMAIN-CONTAINING PROTEIN"/>
    <property type="match status" value="1"/>
</dbReference>
<accession>A0A0B2BHL9</accession>
<dbReference type="Proteomes" id="UP000230842">
    <property type="component" value="Unassembled WGS sequence"/>
</dbReference>
<keyword evidence="2" id="KW-1185">Reference proteome</keyword>
<dbReference type="OrthoDB" id="1491115at2"/>
<dbReference type="Pfam" id="PF10009">
    <property type="entry name" value="DUF2252"/>
    <property type="match status" value="1"/>
</dbReference>
<dbReference type="EMBL" id="PGEZ01000002">
    <property type="protein sequence ID" value="PJJ54272.1"/>
    <property type="molecule type" value="Genomic_DNA"/>
</dbReference>
<organism evidence="1 2">
    <name type="scientific">Mumia flava</name>
    <dbReference type="NCBI Taxonomy" id="1348852"/>
    <lineage>
        <taxon>Bacteria</taxon>
        <taxon>Bacillati</taxon>
        <taxon>Actinomycetota</taxon>
        <taxon>Actinomycetes</taxon>
        <taxon>Propionibacteriales</taxon>
        <taxon>Nocardioidaceae</taxon>
        <taxon>Mumia</taxon>
    </lineage>
</organism>
<dbReference type="PANTHER" id="PTHR39441">
    <property type="entry name" value="DUF2252 DOMAIN-CONTAINING PROTEIN"/>
    <property type="match status" value="1"/>
</dbReference>
<evidence type="ECO:0000313" key="1">
    <source>
        <dbReference type="EMBL" id="PJJ54272.1"/>
    </source>
</evidence>
<dbReference type="InterPro" id="IPR018721">
    <property type="entry name" value="DUF2252"/>
</dbReference>
<gene>
    <name evidence="1" type="ORF">CLV56_3780</name>
</gene>
<dbReference type="RefSeq" id="WP_039347978.1">
    <property type="nucleotide sequence ID" value="NZ_PGEZ01000002.1"/>
</dbReference>
<dbReference type="AlphaFoldDB" id="A0A0B2BHL9"/>
<name>A0A0B2BHL9_9ACTN</name>
<dbReference type="SUPFAM" id="SSF56112">
    <property type="entry name" value="Protein kinase-like (PK-like)"/>
    <property type="match status" value="1"/>
</dbReference>
<reference evidence="1 2" key="1">
    <citation type="submission" date="2017-11" db="EMBL/GenBank/DDBJ databases">
        <title>Genomic Encyclopedia of Archaeal and Bacterial Type Strains, Phase II (KMG-II): From Individual Species to Whole Genera.</title>
        <authorList>
            <person name="Goeker M."/>
        </authorList>
    </citation>
    <scope>NUCLEOTIDE SEQUENCE [LARGE SCALE GENOMIC DNA]</scope>
    <source>
        <strain evidence="1 2">DSM 27763</strain>
    </source>
</reference>
<evidence type="ECO:0000313" key="2">
    <source>
        <dbReference type="Proteomes" id="UP000230842"/>
    </source>
</evidence>